<feature type="region of interest" description="Disordered" evidence="14">
    <location>
        <begin position="386"/>
        <end position="406"/>
    </location>
</feature>
<evidence type="ECO:0000256" key="4">
    <source>
        <dbReference type="ARBA" id="ARBA00013007"/>
    </source>
</evidence>
<comment type="caution">
    <text evidence="18">The sequence shown here is derived from an EMBL/GenBank/DDBJ whole genome shotgun (WGS) entry which is preliminary data.</text>
</comment>
<name>A0A8T1UKN4_9STRA</name>
<dbReference type="NCBIfam" id="NF001986">
    <property type="entry name" value="PRK00779.1"/>
    <property type="match status" value="1"/>
</dbReference>
<evidence type="ECO:0000313" key="19">
    <source>
        <dbReference type="Proteomes" id="UP000688947"/>
    </source>
</evidence>
<comment type="similarity">
    <text evidence="2">Belongs to the aspartate/ornithine carbamoyltransferase superfamily. OTCase family.</text>
</comment>
<evidence type="ECO:0000259" key="16">
    <source>
        <dbReference type="Pfam" id="PF00185"/>
    </source>
</evidence>
<feature type="domain" description="Aspartate/ornithine carbamoyltransferase Asp/Orn-binding" evidence="16">
    <location>
        <begin position="603"/>
        <end position="756"/>
    </location>
</feature>
<dbReference type="InterPro" id="IPR006132">
    <property type="entry name" value="Asp/Orn_carbamoyltranf_P-bd"/>
</dbReference>
<dbReference type="PROSITE" id="PS00097">
    <property type="entry name" value="CARBAMOYLTRANSFERASE"/>
    <property type="match status" value="1"/>
</dbReference>
<dbReference type="PANTHER" id="PTHR11351">
    <property type="entry name" value="ACYL-COA DESATURASE"/>
    <property type="match status" value="1"/>
</dbReference>
<dbReference type="VEuPathDB" id="FungiDB:PC110_g13632"/>
<evidence type="ECO:0000256" key="8">
    <source>
        <dbReference type="ARBA" id="ARBA00022692"/>
    </source>
</evidence>
<dbReference type="EC" id="2.1.3.3" evidence="4"/>
<organism evidence="18 19">
    <name type="scientific">Phytophthora cactorum</name>
    <dbReference type="NCBI Taxonomy" id="29920"/>
    <lineage>
        <taxon>Eukaryota</taxon>
        <taxon>Sar</taxon>
        <taxon>Stramenopiles</taxon>
        <taxon>Oomycota</taxon>
        <taxon>Peronosporomycetes</taxon>
        <taxon>Peronosporales</taxon>
        <taxon>Peronosporaceae</taxon>
        <taxon>Phytophthora</taxon>
    </lineage>
</organism>
<evidence type="ECO:0000256" key="6">
    <source>
        <dbReference type="ARBA" id="ARBA00022605"/>
    </source>
</evidence>
<evidence type="ECO:0000256" key="11">
    <source>
        <dbReference type="ARBA" id="ARBA00023002"/>
    </source>
</evidence>
<dbReference type="AlphaFoldDB" id="A0A8T1UKN4"/>
<dbReference type="NCBIfam" id="TIGR00658">
    <property type="entry name" value="orni_carb_tr"/>
    <property type="match status" value="1"/>
</dbReference>
<evidence type="ECO:0000256" key="5">
    <source>
        <dbReference type="ARBA" id="ARBA00022571"/>
    </source>
</evidence>
<evidence type="ECO:0000256" key="14">
    <source>
        <dbReference type="SAM" id="MobiDB-lite"/>
    </source>
</evidence>
<evidence type="ECO:0000256" key="7">
    <source>
        <dbReference type="ARBA" id="ARBA00022679"/>
    </source>
</evidence>
<dbReference type="GO" id="GO:0005506">
    <property type="term" value="F:iron ion binding"/>
    <property type="evidence" value="ECO:0007669"/>
    <property type="project" value="TreeGrafter"/>
</dbReference>
<dbReference type="InterPro" id="IPR006131">
    <property type="entry name" value="Asp_carbamoyltransf_Asp/Orn-bd"/>
</dbReference>
<evidence type="ECO:0000256" key="9">
    <source>
        <dbReference type="ARBA" id="ARBA00022832"/>
    </source>
</evidence>
<evidence type="ECO:0000256" key="10">
    <source>
        <dbReference type="ARBA" id="ARBA00022989"/>
    </source>
</evidence>
<dbReference type="Pfam" id="PF00185">
    <property type="entry name" value="OTCace"/>
    <property type="match status" value="1"/>
</dbReference>
<evidence type="ECO:0000256" key="13">
    <source>
        <dbReference type="ARBA" id="ARBA00023136"/>
    </source>
</evidence>
<feature type="domain" description="Aspartate/ornithine carbamoyltransferase carbamoyl-P binding" evidence="17">
    <location>
        <begin position="454"/>
        <end position="597"/>
    </location>
</feature>
<keyword evidence="10 15" id="KW-1133">Transmembrane helix</keyword>
<feature type="transmembrane region" description="Helical" evidence="15">
    <location>
        <begin position="207"/>
        <end position="226"/>
    </location>
</feature>
<comment type="similarity">
    <text evidence="3">Belongs to the fatty acid desaturase type 1 family.</text>
</comment>
<dbReference type="GO" id="GO:0004585">
    <property type="term" value="F:ornithine carbamoyltransferase activity"/>
    <property type="evidence" value="ECO:0007669"/>
    <property type="project" value="UniProtKB-EC"/>
</dbReference>
<feature type="transmembrane region" description="Helical" evidence="15">
    <location>
        <begin position="87"/>
        <end position="109"/>
    </location>
</feature>
<feature type="transmembrane region" description="Helical" evidence="15">
    <location>
        <begin position="59"/>
        <end position="80"/>
    </location>
</feature>
<keyword evidence="9" id="KW-0276">Fatty acid metabolism</keyword>
<dbReference type="CDD" id="cd03505">
    <property type="entry name" value="Delta9-FADS-like"/>
    <property type="match status" value="1"/>
</dbReference>
<dbReference type="Pfam" id="PF02729">
    <property type="entry name" value="OTCace_N"/>
    <property type="match status" value="1"/>
</dbReference>
<keyword evidence="7" id="KW-0808">Transferase</keyword>
<dbReference type="OrthoDB" id="10252326at2759"/>
<dbReference type="GO" id="GO:0006636">
    <property type="term" value="P:unsaturated fatty acid biosynthetic process"/>
    <property type="evidence" value="ECO:0007669"/>
    <property type="project" value="TreeGrafter"/>
</dbReference>
<dbReference type="GO" id="GO:0006526">
    <property type="term" value="P:L-arginine biosynthetic process"/>
    <property type="evidence" value="ECO:0007669"/>
    <property type="project" value="UniProtKB-KW"/>
</dbReference>
<dbReference type="InterPro" id="IPR006130">
    <property type="entry name" value="Asp/Orn_carbamoylTrfase"/>
</dbReference>
<dbReference type="FunFam" id="3.40.50.1370:FF:000022">
    <property type="entry name" value="Probable ornithine carbamoyltransferase"/>
    <property type="match status" value="1"/>
</dbReference>
<dbReference type="InterPro" id="IPR002292">
    <property type="entry name" value="Orn/put_carbamltrans"/>
</dbReference>
<comment type="subcellular location">
    <subcellularLocation>
        <location evidence="1">Membrane</location>
        <topology evidence="1">Multi-pass membrane protein</topology>
    </subcellularLocation>
</comment>
<protein>
    <recommendedName>
        <fullName evidence="4">ornithine carbamoyltransferase</fullName>
        <ecNumber evidence="4">2.1.3.3</ecNumber>
    </recommendedName>
</protein>
<dbReference type="FunFam" id="3.40.50.1370:FF:000009">
    <property type="entry name" value="Ornithine carbamoyltransferase, mitochondrial"/>
    <property type="match status" value="1"/>
</dbReference>
<dbReference type="GO" id="GO:0016597">
    <property type="term" value="F:amino acid binding"/>
    <property type="evidence" value="ECO:0007669"/>
    <property type="project" value="InterPro"/>
</dbReference>
<evidence type="ECO:0000256" key="2">
    <source>
        <dbReference type="ARBA" id="ARBA00007805"/>
    </source>
</evidence>
<dbReference type="GO" id="GO:0005789">
    <property type="term" value="C:endoplasmic reticulum membrane"/>
    <property type="evidence" value="ECO:0007669"/>
    <property type="project" value="TreeGrafter"/>
</dbReference>
<keyword evidence="6" id="KW-0028">Amino-acid biosynthesis</keyword>
<sequence length="761" mass="85371">MVANMEERSTAQLRPNAAAVTKTEKLIKTDMDSEFAEEEGELFAPEEQADAGFKWSEVVWYNVIVLSSWHVGALYALLFVMPHCSLLQLLVLWGLLWVVAGLGITAGAHRLWSHRGYKAKLPLRVFLMLCNSMAFEGTIFEWSRDHRVHHKGSDTTADPHNSERGLFFSHMGWVMVRKHKNVREAGKKLDFSDLLADPVVTFQIKHYFKTVLVMCYLLPTAIGYYLGDAWAGFWVGGVFRHVWVLHMTWMVNSVAHFFGYKPYDRKLRAVENLIVAIGAIGEGYHNYHHKYPSDYATSEWGLLSGQFNPTKAFIDFMALIGQAYDLKRSRTASKTRQRVANEVREERLKLGLSPAMSWWDRQLSQLFFGKSEAQIVQILPYPNLKSSSGSKQPQLHPQPPAAQRQDPPMAFLSLTRRLASRASPSASVFRMSQQTQQLSTAAVNTQLASLKGQNFMSTAELSTEQISALVAKAQEFKATYSDPLTKASAPRPLTGEICSMIFQKRSTRTRISSEVGMHLLGGKGLFLSSDDIQLGVNETLKDTALVLSRFNSLILARVYGHKDILELGQLATVPVINALSDKYHPLQMLADYMTVKEHFGHFEGLTFAWVGDGNNVLHDYMLAAPKLGANIQIATPAGYEPDEDVVEETKRLAALAGTKFVMTSDPVEAVKGANVVATDTWISMGQEEESQKRLKAFAGYQVSNKMLENAADNHIFLHCLPRHQDEVDDEVFYGKRSVVFDEAENRLWTVMAVYASLLGKF</sequence>
<evidence type="ECO:0000256" key="3">
    <source>
        <dbReference type="ARBA" id="ARBA00009295"/>
    </source>
</evidence>
<gene>
    <name evidence="18" type="ORF">JG687_00005600</name>
</gene>
<reference evidence="18" key="1">
    <citation type="submission" date="2021-01" db="EMBL/GenBank/DDBJ databases">
        <title>Phytophthora aleatoria, a newly-described species from Pinus radiata is distinct from Phytophthora cactorum isolates based on comparative genomics.</title>
        <authorList>
            <person name="Mcdougal R."/>
            <person name="Panda P."/>
            <person name="Williams N."/>
            <person name="Studholme D.J."/>
        </authorList>
    </citation>
    <scope>NUCLEOTIDE SEQUENCE</scope>
    <source>
        <strain evidence="18">NZFS 3830</strain>
    </source>
</reference>
<keyword evidence="8 15" id="KW-0812">Transmembrane</keyword>
<dbReference type="InterPro" id="IPR015876">
    <property type="entry name" value="Acyl-CoA_DS"/>
</dbReference>
<proteinExistence type="inferred from homology"/>
<dbReference type="Proteomes" id="UP000688947">
    <property type="component" value="Unassembled WGS sequence"/>
</dbReference>
<evidence type="ECO:0000313" key="18">
    <source>
        <dbReference type="EMBL" id="KAG6965116.1"/>
    </source>
</evidence>
<keyword evidence="12" id="KW-0443">Lipid metabolism</keyword>
<keyword evidence="5" id="KW-0055">Arginine biosynthesis</keyword>
<evidence type="ECO:0000256" key="12">
    <source>
        <dbReference type="ARBA" id="ARBA00023098"/>
    </source>
</evidence>
<keyword evidence="11" id="KW-0560">Oxidoreductase</keyword>
<dbReference type="GO" id="GO:0004768">
    <property type="term" value="F:stearoyl-CoA 9-desaturase activity"/>
    <property type="evidence" value="ECO:0007669"/>
    <property type="project" value="TreeGrafter"/>
</dbReference>
<accession>A0A8T1UKN4</accession>
<evidence type="ECO:0000259" key="17">
    <source>
        <dbReference type="Pfam" id="PF02729"/>
    </source>
</evidence>
<dbReference type="PANTHER" id="PTHR11351:SF101">
    <property type="entry name" value="FATTY ACID DESATURASE DOMAIN-CONTAINING PROTEIN"/>
    <property type="match status" value="1"/>
</dbReference>
<dbReference type="EMBL" id="JAENGZ010000213">
    <property type="protein sequence ID" value="KAG6965116.1"/>
    <property type="molecule type" value="Genomic_DNA"/>
</dbReference>
<evidence type="ECO:0000256" key="15">
    <source>
        <dbReference type="SAM" id="Phobius"/>
    </source>
</evidence>
<dbReference type="VEuPathDB" id="FungiDB:PC110_g13631"/>
<keyword evidence="13 15" id="KW-0472">Membrane</keyword>
<evidence type="ECO:0000256" key="1">
    <source>
        <dbReference type="ARBA" id="ARBA00004141"/>
    </source>
</evidence>